<accession>B0Y507</accession>
<dbReference type="Proteomes" id="UP000001699">
    <property type="component" value="Unassembled WGS sequence"/>
</dbReference>
<dbReference type="AlphaFoldDB" id="B0Y507"/>
<dbReference type="InterPro" id="IPR040976">
    <property type="entry name" value="Pkinase_fungal"/>
</dbReference>
<keyword evidence="4" id="KW-1185">Reference proteome</keyword>
<reference evidence="3 4" key="1">
    <citation type="journal article" date="2008" name="PLoS Genet.">
        <title>Genomic islands in the pathogenic filamentous fungus Aspergillus fumigatus.</title>
        <authorList>
            <person name="Fedorova N.D."/>
            <person name="Khaldi N."/>
            <person name="Joardar V.S."/>
            <person name="Maiti R."/>
            <person name="Amedeo P."/>
            <person name="Anderson M.J."/>
            <person name="Crabtree J."/>
            <person name="Silva J.C."/>
            <person name="Badger J.H."/>
            <person name="Albarraq A."/>
            <person name="Angiuoli S."/>
            <person name="Bussey H."/>
            <person name="Bowyer P."/>
            <person name="Cotty P.J."/>
            <person name="Dyer P.S."/>
            <person name="Egan A."/>
            <person name="Galens K."/>
            <person name="Fraser-Liggett C.M."/>
            <person name="Haas B.J."/>
            <person name="Inman J.M."/>
            <person name="Kent R."/>
            <person name="Lemieux S."/>
            <person name="Malavazi I."/>
            <person name="Orvis J."/>
            <person name="Roemer T."/>
            <person name="Ronning C.M."/>
            <person name="Sundaram J.P."/>
            <person name="Sutton G."/>
            <person name="Turner G."/>
            <person name="Venter J.C."/>
            <person name="White O.R."/>
            <person name="Whitty B.R."/>
            <person name="Youngman P."/>
            <person name="Wolfe K.H."/>
            <person name="Goldman G.H."/>
            <person name="Wortman J.R."/>
            <person name="Jiang B."/>
            <person name="Denning D.W."/>
            <person name="Nierman W.C."/>
        </authorList>
    </citation>
    <scope>NUCLEOTIDE SEQUENCE [LARGE SCALE GENOMIC DNA]</scope>
    <source>
        <strain evidence="4">CBS 144.89 / FGSC A1163 / CEA10</strain>
    </source>
</reference>
<dbReference type="PANTHER" id="PTHR38248:SF2">
    <property type="entry name" value="FUNK1 11"/>
    <property type="match status" value="1"/>
</dbReference>
<feature type="domain" description="Fungal-type protein kinase" evidence="2">
    <location>
        <begin position="269"/>
        <end position="684"/>
    </location>
</feature>
<evidence type="ECO:0000313" key="4">
    <source>
        <dbReference type="Proteomes" id="UP000001699"/>
    </source>
</evidence>
<gene>
    <name evidence="3" type="ORF">AFUB_070970</name>
</gene>
<sequence>MARPSRTEIAKAKPIGDGLDAFRDALRELCAQLNIARPFDAAKLENNEGFKNQLVDLIVTLQSLPASSHLPSTTARGTLRNELRRFISVVDSDEFDIARLFPLLDAIYDCQPDETIWNEVYTAVVESTPPPRSLPYLHQTPYLHTTSSFVNSSEHRKYVDDVLKEELGSIYVNVPGFYEAYFGDVDGLEEASAAVYRRCREGDSPLFSEESGWHDWPSNAKEKEVLGWLTTQVDLLRNIAIEEGFTMPIHNTVLTQPNQPLQGSTADRKLDVGFVRRLDTTDQAKSHWSHVLILGELKSNPGADTTSKTWRDLGRYAREVLTAQDTRRYALGFTLCGPIMRLWEFDRIGAIASSPFDINKDALQFVLSILGFLRMNNEQLGYDPSIMSSSDGKRFIEITHNGRSERLVLDGLLKRGPCVAGRATTCWKAHSEGDGTTLVIKDSWQYPEREEEGKLLCGATEKGVVNVARYYYHETVQVNGKVDDVRDNVRRGLDITQATNYQPTRPEIPSTASDTAGRKGHSATSAGRKRSSSRTGATLPPSKRTCSSSPSKCGHHRVLQNRVHRRVIIRDYGVPIYKAKSRLSVLSALESCIEGYESLHTRTGLLQGDISTGNLIVNDNDGNPSWPAFLIDLDLAIKEEREGPSGARGKTGTRAFMAIGLLLGEKHSFMHDLESFFWVLFWICIHYETPDKNSRVVSEFEKWNFVTVKELANLKKGIVADEGDFLEIAEESFTSHYEPLIPWVNKLRKVVFPNGGRWKKEDKALYTKMKDIFREAQINLDASTQSK</sequence>
<proteinExistence type="predicted"/>
<evidence type="ECO:0000259" key="2">
    <source>
        <dbReference type="Pfam" id="PF17667"/>
    </source>
</evidence>
<dbReference type="PhylomeDB" id="B0Y507"/>
<name>B0Y507_ASPFC</name>
<dbReference type="PANTHER" id="PTHR38248">
    <property type="entry name" value="FUNK1 6"/>
    <property type="match status" value="1"/>
</dbReference>
<evidence type="ECO:0000256" key="1">
    <source>
        <dbReference type="SAM" id="MobiDB-lite"/>
    </source>
</evidence>
<organism evidence="3 4">
    <name type="scientific">Aspergillus fumigatus (strain CBS 144.89 / FGSC A1163 / CEA10)</name>
    <name type="common">Neosartorya fumigata</name>
    <dbReference type="NCBI Taxonomy" id="451804"/>
    <lineage>
        <taxon>Eukaryota</taxon>
        <taxon>Fungi</taxon>
        <taxon>Dikarya</taxon>
        <taxon>Ascomycota</taxon>
        <taxon>Pezizomycotina</taxon>
        <taxon>Eurotiomycetes</taxon>
        <taxon>Eurotiomycetidae</taxon>
        <taxon>Eurotiales</taxon>
        <taxon>Aspergillaceae</taxon>
        <taxon>Aspergillus</taxon>
        <taxon>Aspergillus subgen. Fumigati</taxon>
    </lineage>
</organism>
<dbReference type="HOGENOM" id="CLU_005513_5_0_1"/>
<feature type="region of interest" description="Disordered" evidence="1">
    <location>
        <begin position="494"/>
        <end position="556"/>
    </location>
</feature>
<evidence type="ECO:0000313" key="3">
    <source>
        <dbReference type="EMBL" id="EDP50756.1"/>
    </source>
</evidence>
<dbReference type="Gene3D" id="1.10.510.10">
    <property type="entry name" value="Transferase(Phosphotransferase) domain 1"/>
    <property type="match status" value="1"/>
</dbReference>
<protein>
    <recommendedName>
        <fullName evidence="2">Fungal-type protein kinase domain-containing protein</fullName>
    </recommendedName>
</protein>
<dbReference type="OrthoDB" id="5584477at2759"/>
<dbReference type="InterPro" id="IPR011009">
    <property type="entry name" value="Kinase-like_dom_sf"/>
</dbReference>
<dbReference type="EMBL" id="DS499598">
    <property type="protein sequence ID" value="EDP50756.1"/>
    <property type="molecule type" value="Genomic_DNA"/>
</dbReference>
<dbReference type="VEuPathDB" id="FungiDB:AFUB_070970"/>
<dbReference type="Pfam" id="PF17667">
    <property type="entry name" value="Pkinase_fungal"/>
    <property type="match status" value="1"/>
</dbReference>
<dbReference type="SUPFAM" id="SSF56112">
    <property type="entry name" value="Protein kinase-like (PK-like)"/>
    <property type="match status" value="1"/>
</dbReference>